<reference evidence="2 3" key="1">
    <citation type="journal article" date="2018" name="Front. Microbiol.">
        <title>Genome-Wide Analysis of Corynespora cassiicola Leaf Fall Disease Putative Effectors.</title>
        <authorList>
            <person name="Lopez D."/>
            <person name="Ribeiro S."/>
            <person name="Label P."/>
            <person name="Fumanal B."/>
            <person name="Venisse J.S."/>
            <person name="Kohler A."/>
            <person name="de Oliveira R.R."/>
            <person name="Labutti K."/>
            <person name="Lipzen A."/>
            <person name="Lail K."/>
            <person name="Bauer D."/>
            <person name="Ohm R.A."/>
            <person name="Barry K.W."/>
            <person name="Spatafora J."/>
            <person name="Grigoriev I.V."/>
            <person name="Martin F.M."/>
            <person name="Pujade-Renaud V."/>
        </authorList>
    </citation>
    <scope>NUCLEOTIDE SEQUENCE [LARGE SCALE GENOMIC DNA]</scope>
    <source>
        <strain evidence="2 3">Philippines</strain>
    </source>
</reference>
<name>A0A2T2PCX0_CORCC</name>
<protein>
    <submittedName>
        <fullName evidence="2">Uncharacterized protein</fullName>
    </submittedName>
</protein>
<feature type="region of interest" description="Disordered" evidence="1">
    <location>
        <begin position="1"/>
        <end position="37"/>
    </location>
</feature>
<accession>A0A2T2PCX0</accession>
<gene>
    <name evidence="2" type="ORF">BS50DRAFT_628580</name>
</gene>
<keyword evidence="3" id="KW-1185">Reference proteome</keyword>
<evidence type="ECO:0000313" key="3">
    <source>
        <dbReference type="Proteomes" id="UP000240883"/>
    </source>
</evidence>
<proteinExistence type="predicted"/>
<dbReference type="EMBL" id="KZ678128">
    <property type="protein sequence ID" value="PSN75386.1"/>
    <property type="molecule type" value="Genomic_DNA"/>
</dbReference>
<evidence type="ECO:0000256" key="1">
    <source>
        <dbReference type="SAM" id="MobiDB-lite"/>
    </source>
</evidence>
<sequence>MSKHRSSEAGLDPADTKDHENEPRKHPRSDIQPGLPESPVPWGESPFFSLLSLDCRNRIYWYMEECLQPYRRYRLDCSNWQGLFLSCRKAKAEMEAAGEHAAQKRLTKAMRLESFPFIPEGVTLTFEDGSDIHKVTAKLELNAEASHTWDSYGLFEDRIRKLVLVLIAFLAKELYLEIVATKFNQWVCMRVLKTLYGESWLVRHDYHPMLRKLVLSWRGKENGESKKVSLVPQTKVLWFDESPMPRPLERESIAFQGS</sequence>
<organism evidence="2 3">
    <name type="scientific">Corynespora cassiicola Philippines</name>
    <dbReference type="NCBI Taxonomy" id="1448308"/>
    <lineage>
        <taxon>Eukaryota</taxon>
        <taxon>Fungi</taxon>
        <taxon>Dikarya</taxon>
        <taxon>Ascomycota</taxon>
        <taxon>Pezizomycotina</taxon>
        <taxon>Dothideomycetes</taxon>
        <taxon>Pleosporomycetidae</taxon>
        <taxon>Pleosporales</taxon>
        <taxon>Corynesporascaceae</taxon>
        <taxon>Corynespora</taxon>
    </lineage>
</organism>
<evidence type="ECO:0000313" key="2">
    <source>
        <dbReference type="EMBL" id="PSN75386.1"/>
    </source>
</evidence>
<dbReference type="Proteomes" id="UP000240883">
    <property type="component" value="Unassembled WGS sequence"/>
</dbReference>
<feature type="compositionally biased region" description="Basic and acidic residues" evidence="1">
    <location>
        <begin position="14"/>
        <end position="24"/>
    </location>
</feature>
<dbReference type="AlphaFoldDB" id="A0A2T2PCX0"/>